<evidence type="ECO:0000256" key="1">
    <source>
        <dbReference type="ARBA" id="ARBA00023125"/>
    </source>
</evidence>
<evidence type="ECO:0000259" key="4">
    <source>
        <dbReference type="PROSITE" id="PS50977"/>
    </source>
</evidence>
<evidence type="ECO:0000256" key="2">
    <source>
        <dbReference type="PROSITE-ProRule" id="PRU00335"/>
    </source>
</evidence>
<organism evidence="5 6">
    <name type="scientific">Archangium minus</name>
    <dbReference type="NCBI Taxonomy" id="83450"/>
    <lineage>
        <taxon>Bacteria</taxon>
        <taxon>Pseudomonadati</taxon>
        <taxon>Myxococcota</taxon>
        <taxon>Myxococcia</taxon>
        <taxon>Myxococcales</taxon>
        <taxon>Cystobacterineae</taxon>
        <taxon>Archangiaceae</taxon>
        <taxon>Archangium</taxon>
    </lineage>
</organism>
<dbReference type="PRINTS" id="PR00455">
    <property type="entry name" value="HTHTETR"/>
</dbReference>
<dbReference type="EMBL" id="CP043494">
    <property type="protein sequence ID" value="WNG43862.1"/>
    <property type="molecule type" value="Genomic_DNA"/>
</dbReference>
<protein>
    <submittedName>
        <fullName evidence="5">TetR/AcrR family transcriptional regulator</fullName>
    </submittedName>
</protein>
<dbReference type="InterPro" id="IPR050109">
    <property type="entry name" value="HTH-type_TetR-like_transc_reg"/>
</dbReference>
<dbReference type="Proteomes" id="UP001611383">
    <property type="component" value="Chromosome"/>
</dbReference>
<dbReference type="InterPro" id="IPR009057">
    <property type="entry name" value="Homeodomain-like_sf"/>
</dbReference>
<evidence type="ECO:0000313" key="6">
    <source>
        <dbReference type="Proteomes" id="UP001611383"/>
    </source>
</evidence>
<sequence>MQGKSTLPQKAPVARKGRGGRPSAEQVGEVDRRILEAATRLFLQHGFDATSCDQVAHQASAGKASIYARYANKEQLFTAVVRHNVESTFAAPKDLPADLTLRERLRAVGNGLLLHALQPEVIALMRVVMTTAYRLPELARLTDRMARDRGVRFVAEAIAGPSAGTAEAIARASPVAAKFIDLVLVPHQMRALLGDDLGELAKKADPTIDEAIDLLSRGGWLDGWK</sequence>
<dbReference type="InterPro" id="IPR001647">
    <property type="entry name" value="HTH_TetR"/>
</dbReference>
<dbReference type="PANTHER" id="PTHR30055">
    <property type="entry name" value="HTH-TYPE TRANSCRIPTIONAL REGULATOR RUTR"/>
    <property type="match status" value="1"/>
</dbReference>
<keyword evidence="1 2" id="KW-0238">DNA-binding</keyword>
<evidence type="ECO:0000256" key="3">
    <source>
        <dbReference type="SAM" id="MobiDB-lite"/>
    </source>
</evidence>
<keyword evidence="6" id="KW-1185">Reference proteome</keyword>
<dbReference type="Pfam" id="PF00440">
    <property type="entry name" value="TetR_N"/>
    <property type="match status" value="1"/>
</dbReference>
<dbReference type="Pfam" id="PF14246">
    <property type="entry name" value="TetR_C_7"/>
    <property type="match status" value="1"/>
</dbReference>
<proteinExistence type="predicted"/>
<dbReference type="Gene3D" id="1.10.357.10">
    <property type="entry name" value="Tetracycline Repressor, domain 2"/>
    <property type="match status" value="1"/>
</dbReference>
<dbReference type="PROSITE" id="PS50977">
    <property type="entry name" value="HTH_TETR_2"/>
    <property type="match status" value="1"/>
</dbReference>
<dbReference type="SUPFAM" id="SSF46689">
    <property type="entry name" value="Homeodomain-like"/>
    <property type="match status" value="1"/>
</dbReference>
<feature type="DNA-binding region" description="H-T-H motif" evidence="2">
    <location>
        <begin position="51"/>
        <end position="70"/>
    </location>
</feature>
<evidence type="ECO:0000313" key="5">
    <source>
        <dbReference type="EMBL" id="WNG43862.1"/>
    </source>
</evidence>
<dbReference type="PANTHER" id="PTHR30055:SF146">
    <property type="entry name" value="HTH-TYPE TRANSCRIPTIONAL DUAL REGULATOR CECR"/>
    <property type="match status" value="1"/>
</dbReference>
<feature type="domain" description="HTH tetR-type" evidence="4">
    <location>
        <begin position="28"/>
        <end position="88"/>
    </location>
</feature>
<gene>
    <name evidence="5" type="ORF">F0U60_06945</name>
</gene>
<dbReference type="InterPro" id="IPR039536">
    <property type="entry name" value="TetR_C_Proteobacteria"/>
</dbReference>
<name>A0ABY9WJ71_9BACT</name>
<feature type="region of interest" description="Disordered" evidence="3">
    <location>
        <begin position="1"/>
        <end position="28"/>
    </location>
</feature>
<dbReference type="Gene3D" id="1.10.10.60">
    <property type="entry name" value="Homeodomain-like"/>
    <property type="match status" value="1"/>
</dbReference>
<accession>A0ABY9WJ71</accession>
<reference evidence="5 6" key="1">
    <citation type="submission" date="2019-08" db="EMBL/GenBank/DDBJ databases">
        <title>Archangium and Cystobacter genomes.</title>
        <authorList>
            <person name="Chen I.-C.K."/>
            <person name="Wielgoss S."/>
        </authorList>
    </citation>
    <scope>NUCLEOTIDE SEQUENCE [LARGE SCALE GENOMIC DNA]</scope>
    <source>
        <strain evidence="5 6">Cbm 6</strain>
    </source>
</reference>
<dbReference type="RefSeq" id="WP_395815652.1">
    <property type="nucleotide sequence ID" value="NZ_CP043494.1"/>
</dbReference>